<evidence type="ECO:0000259" key="9">
    <source>
        <dbReference type="PROSITE" id="PS50110"/>
    </source>
</evidence>
<dbReference type="GO" id="GO:0032993">
    <property type="term" value="C:protein-DNA complex"/>
    <property type="evidence" value="ECO:0007669"/>
    <property type="project" value="TreeGrafter"/>
</dbReference>
<name>A0A2W2ESJ6_9ACTN</name>
<dbReference type="Pfam" id="PF00072">
    <property type="entry name" value="Response_reg"/>
    <property type="match status" value="1"/>
</dbReference>
<dbReference type="Proteomes" id="UP000249304">
    <property type="component" value="Unassembled WGS sequence"/>
</dbReference>
<evidence type="ECO:0000259" key="10">
    <source>
        <dbReference type="PROSITE" id="PS51755"/>
    </source>
</evidence>
<evidence type="ECO:0000256" key="2">
    <source>
        <dbReference type="ARBA" id="ARBA00022553"/>
    </source>
</evidence>
<dbReference type="PROSITE" id="PS50110">
    <property type="entry name" value="RESPONSE_REGULATORY"/>
    <property type="match status" value="1"/>
</dbReference>
<dbReference type="AlphaFoldDB" id="A0A2W2ESJ6"/>
<evidence type="ECO:0000256" key="1">
    <source>
        <dbReference type="ARBA" id="ARBA00004496"/>
    </source>
</evidence>
<protein>
    <submittedName>
        <fullName evidence="11">DNA-binding response regulator</fullName>
    </submittedName>
</protein>
<evidence type="ECO:0000256" key="8">
    <source>
        <dbReference type="PROSITE-ProRule" id="PRU01091"/>
    </source>
</evidence>
<dbReference type="GO" id="GO:0006355">
    <property type="term" value="P:regulation of DNA-templated transcription"/>
    <property type="evidence" value="ECO:0007669"/>
    <property type="project" value="InterPro"/>
</dbReference>
<dbReference type="InterPro" id="IPR036388">
    <property type="entry name" value="WH-like_DNA-bd_sf"/>
</dbReference>
<dbReference type="SUPFAM" id="SSF52172">
    <property type="entry name" value="CheY-like"/>
    <property type="match status" value="1"/>
</dbReference>
<dbReference type="GO" id="GO:0000156">
    <property type="term" value="F:phosphorelay response regulator activity"/>
    <property type="evidence" value="ECO:0007669"/>
    <property type="project" value="TreeGrafter"/>
</dbReference>
<dbReference type="InterPro" id="IPR001789">
    <property type="entry name" value="Sig_transdc_resp-reg_receiver"/>
</dbReference>
<dbReference type="CDD" id="cd17574">
    <property type="entry name" value="REC_OmpR"/>
    <property type="match status" value="1"/>
</dbReference>
<dbReference type="Gene3D" id="3.40.50.2300">
    <property type="match status" value="1"/>
</dbReference>
<gene>
    <name evidence="11" type="ORF">C1J01_11095</name>
</gene>
<feature type="domain" description="Response regulatory" evidence="9">
    <location>
        <begin position="5"/>
        <end position="119"/>
    </location>
</feature>
<comment type="subcellular location">
    <subcellularLocation>
        <location evidence="1">Cytoplasm</location>
    </subcellularLocation>
</comment>
<reference evidence="11 12" key="1">
    <citation type="submission" date="2018-01" db="EMBL/GenBank/DDBJ databases">
        <title>Draft genome sequence of Nonomuraea sp. KC333.</title>
        <authorList>
            <person name="Sahin N."/>
            <person name="Saygin H."/>
            <person name="Ay H."/>
        </authorList>
    </citation>
    <scope>NUCLEOTIDE SEQUENCE [LARGE SCALE GENOMIC DNA]</scope>
    <source>
        <strain evidence="11 12">KC333</strain>
    </source>
</reference>
<keyword evidence="2 7" id="KW-0597">Phosphoprotein</keyword>
<dbReference type="GO" id="GO:0000976">
    <property type="term" value="F:transcription cis-regulatory region binding"/>
    <property type="evidence" value="ECO:0007669"/>
    <property type="project" value="TreeGrafter"/>
</dbReference>
<evidence type="ECO:0000256" key="4">
    <source>
        <dbReference type="ARBA" id="ARBA00023015"/>
    </source>
</evidence>
<evidence type="ECO:0000256" key="6">
    <source>
        <dbReference type="ARBA" id="ARBA00023163"/>
    </source>
</evidence>
<accession>A0A2W2ESJ6</accession>
<evidence type="ECO:0000313" key="11">
    <source>
        <dbReference type="EMBL" id="PZG19759.1"/>
    </source>
</evidence>
<evidence type="ECO:0000256" key="3">
    <source>
        <dbReference type="ARBA" id="ARBA00023012"/>
    </source>
</evidence>
<dbReference type="EMBL" id="POUD01000034">
    <property type="protein sequence ID" value="PZG19759.1"/>
    <property type="molecule type" value="Genomic_DNA"/>
</dbReference>
<dbReference type="Gene3D" id="1.10.10.10">
    <property type="entry name" value="Winged helix-like DNA-binding domain superfamily/Winged helix DNA-binding domain"/>
    <property type="match status" value="1"/>
</dbReference>
<proteinExistence type="predicted"/>
<dbReference type="CDD" id="cd00383">
    <property type="entry name" value="trans_reg_C"/>
    <property type="match status" value="1"/>
</dbReference>
<sequence>MTAYRILAVDDDQTIQRALWRGLRLEGFAVDTAGSGPRALESFDRVRPDAFVLDLSMPGMSGVEVCRRLRAAGTQAPVLVLSDRDEVEERAAALAAGADDFVVKPFDLYELALRLRALLRRNGPASGAAVSVGPLTVDPAARRVTLDGREIEVTRREFRLLEELARNTGIVMSRPLLLERVWGYDFEVTANAVDALAVHLRRKLEAGGRPRMLHAVRGAGFVLREPA</sequence>
<feature type="modified residue" description="4-aspartylphosphate" evidence="7">
    <location>
        <position position="54"/>
    </location>
</feature>
<dbReference type="SMART" id="SM00448">
    <property type="entry name" value="REC"/>
    <property type="match status" value="1"/>
</dbReference>
<dbReference type="InterPro" id="IPR011006">
    <property type="entry name" value="CheY-like_superfamily"/>
</dbReference>
<evidence type="ECO:0000256" key="7">
    <source>
        <dbReference type="PROSITE-ProRule" id="PRU00169"/>
    </source>
</evidence>
<evidence type="ECO:0000256" key="5">
    <source>
        <dbReference type="ARBA" id="ARBA00023125"/>
    </source>
</evidence>
<feature type="domain" description="OmpR/PhoB-type" evidence="10">
    <location>
        <begin position="127"/>
        <end position="225"/>
    </location>
</feature>
<keyword evidence="3" id="KW-0902">Two-component regulatory system</keyword>
<dbReference type="InterPro" id="IPR001867">
    <property type="entry name" value="OmpR/PhoB-type_DNA-bd"/>
</dbReference>
<dbReference type="RefSeq" id="WP_111178855.1">
    <property type="nucleotide sequence ID" value="NZ_POUD01000034.1"/>
</dbReference>
<keyword evidence="6" id="KW-0804">Transcription</keyword>
<dbReference type="InterPro" id="IPR039420">
    <property type="entry name" value="WalR-like"/>
</dbReference>
<organism evidence="11 12">
    <name type="scientific">Nonomuraea aridisoli</name>
    <dbReference type="NCBI Taxonomy" id="2070368"/>
    <lineage>
        <taxon>Bacteria</taxon>
        <taxon>Bacillati</taxon>
        <taxon>Actinomycetota</taxon>
        <taxon>Actinomycetes</taxon>
        <taxon>Streptosporangiales</taxon>
        <taxon>Streptosporangiaceae</taxon>
        <taxon>Nonomuraea</taxon>
    </lineage>
</organism>
<evidence type="ECO:0000313" key="12">
    <source>
        <dbReference type="Proteomes" id="UP000249304"/>
    </source>
</evidence>
<dbReference type="SMART" id="SM00862">
    <property type="entry name" value="Trans_reg_C"/>
    <property type="match status" value="1"/>
</dbReference>
<feature type="DNA-binding region" description="OmpR/PhoB-type" evidence="8">
    <location>
        <begin position="127"/>
        <end position="225"/>
    </location>
</feature>
<dbReference type="PANTHER" id="PTHR48111:SF22">
    <property type="entry name" value="REGULATOR OF RPOS"/>
    <property type="match status" value="1"/>
</dbReference>
<dbReference type="OrthoDB" id="116118at2"/>
<dbReference type="PANTHER" id="PTHR48111">
    <property type="entry name" value="REGULATOR OF RPOS"/>
    <property type="match status" value="1"/>
</dbReference>
<keyword evidence="12" id="KW-1185">Reference proteome</keyword>
<keyword evidence="5 8" id="KW-0238">DNA-binding</keyword>
<dbReference type="PROSITE" id="PS51755">
    <property type="entry name" value="OMPR_PHOB"/>
    <property type="match status" value="1"/>
</dbReference>
<comment type="caution">
    <text evidence="11">The sequence shown here is derived from an EMBL/GenBank/DDBJ whole genome shotgun (WGS) entry which is preliminary data.</text>
</comment>
<keyword evidence="4" id="KW-0805">Transcription regulation</keyword>
<dbReference type="GO" id="GO:0005829">
    <property type="term" value="C:cytosol"/>
    <property type="evidence" value="ECO:0007669"/>
    <property type="project" value="TreeGrafter"/>
</dbReference>
<dbReference type="Pfam" id="PF00486">
    <property type="entry name" value="Trans_reg_C"/>
    <property type="match status" value="1"/>
</dbReference>